<comment type="similarity">
    <text evidence="2 9">Belongs to the membrane fusion protein (MFP) (TC 8.A.1) family.</text>
</comment>
<dbReference type="InterPro" id="IPR058781">
    <property type="entry name" value="HH_AprE-like"/>
</dbReference>
<dbReference type="Gene3D" id="2.40.50.100">
    <property type="match status" value="1"/>
</dbReference>
<dbReference type="InterPro" id="IPR010129">
    <property type="entry name" value="T1SS_HlyD"/>
</dbReference>
<reference evidence="12 13" key="1">
    <citation type="submission" date="2020-09" db="EMBL/GenBank/DDBJ databases">
        <title>Brevundimonas sp. LVF1 isolated from an oligotrophic pond in Goettingen, Germany.</title>
        <authorList>
            <person name="Friedrich I."/>
            <person name="Klassen A."/>
            <person name="Neubauer H."/>
            <person name="Schneider D."/>
            <person name="Hertel R."/>
            <person name="Daniel R."/>
        </authorList>
    </citation>
    <scope>NUCLEOTIDE SEQUENCE [LARGE SCALE GENOMIC DNA]</scope>
    <source>
        <strain evidence="12 13">LVF1</strain>
    </source>
</reference>
<evidence type="ECO:0000256" key="5">
    <source>
        <dbReference type="ARBA" id="ARBA00022519"/>
    </source>
</evidence>
<dbReference type="Gene3D" id="2.40.30.170">
    <property type="match status" value="1"/>
</dbReference>
<keyword evidence="6 9" id="KW-0812">Transmembrane</keyword>
<evidence type="ECO:0000259" key="10">
    <source>
        <dbReference type="Pfam" id="PF25994"/>
    </source>
</evidence>
<evidence type="ECO:0000256" key="8">
    <source>
        <dbReference type="ARBA" id="ARBA00023136"/>
    </source>
</evidence>
<accession>A0ABX7SMT2</accession>
<dbReference type="EMBL" id="CP062006">
    <property type="protein sequence ID" value="QTC89006.1"/>
    <property type="molecule type" value="Genomic_DNA"/>
</dbReference>
<evidence type="ECO:0000256" key="3">
    <source>
        <dbReference type="ARBA" id="ARBA00022448"/>
    </source>
</evidence>
<evidence type="ECO:0000256" key="2">
    <source>
        <dbReference type="ARBA" id="ARBA00009477"/>
    </source>
</evidence>
<keyword evidence="8 9" id="KW-0472">Membrane</keyword>
<keyword evidence="13" id="KW-1185">Reference proteome</keyword>
<evidence type="ECO:0000313" key="13">
    <source>
        <dbReference type="Proteomes" id="UP000663942"/>
    </source>
</evidence>
<comment type="subcellular location">
    <subcellularLocation>
        <location evidence="1 9">Cell inner membrane</location>
        <topology evidence="1 9">Single-pass membrane protein</topology>
    </subcellularLocation>
</comment>
<feature type="transmembrane region" description="Helical" evidence="9">
    <location>
        <begin position="25"/>
        <end position="43"/>
    </location>
</feature>
<organism evidence="12 13">
    <name type="scientific">Brevundimonas pondensis</name>
    <dbReference type="NCBI Taxonomy" id="2774189"/>
    <lineage>
        <taxon>Bacteria</taxon>
        <taxon>Pseudomonadati</taxon>
        <taxon>Pseudomonadota</taxon>
        <taxon>Alphaproteobacteria</taxon>
        <taxon>Caulobacterales</taxon>
        <taxon>Caulobacteraceae</taxon>
        <taxon>Brevundimonas</taxon>
    </lineage>
</organism>
<proteinExistence type="inferred from homology"/>
<dbReference type="NCBIfam" id="TIGR01843">
    <property type="entry name" value="type_I_hlyD"/>
    <property type="match status" value="1"/>
</dbReference>
<keyword evidence="3 9" id="KW-0813">Transport</keyword>
<dbReference type="PRINTS" id="PR01490">
    <property type="entry name" value="RTXTOXIND"/>
</dbReference>
<feature type="domain" description="AprE-like long alpha-helical hairpin" evidence="10">
    <location>
        <begin position="100"/>
        <end position="290"/>
    </location>
</feature>
<keyword evidence="5 9" id="KW-0997">Cell inner membrane</keyword>
<gene>
    <name evidence="12" type="ORF">IFE19_06635</name>
</gene>
<name>A0ABX7SMT2_9CAUL</name>
<dbReference type="InterPro" id="IPR058982">
    <property type="entry name" value="Beta-barrel_AprE"/>
</dbReference>
<protein>
    <recommendedName>
        <fullName evidence="9">Membrane fusion protein (MFP) family protein</fullName>
    </recommendedName>
</protein>
<dbReference type="Pfam" id="PF26002">
    <property type="entry name" value="Beta-barrel_AprE"/>
    <property type="match status" value="1"/>
</dbReference>
<dbReference type="InterPro" id="IPR050739">
    <property type="entry name" value="MFP"/>
</dbReference>
<sequence>MTAVNQTKADTALETLDAPHREARIGLFIAGAFFLGFLGWAAFVPLDSGAMADGVVAVSGNRQAVQHSDGGVVTGLYVTEGQTVRTGQPLLRVATPELIASERAMTSEVISLLARQARLNAEQDGRVAMTPPPEFAALPPGDAALAEEALAGQQQLLTARRASIQTERAVLSQRIRQQSEQIGGLSHQMTSNREQQRLLSDELTGMRRLLPEGFVAVNRIRAMERSAAELDGQYGALRADSARTSEAIGETRLQMVSLDRARLEEIAAELGVIQQRLDETQPKISALREQISRSVIRAPSSGRVVGLTTFTVGGVVGAGSVIMEIVPQDRALVVEARAAPSDADDLKPGMKTQVRFSALQERNLPILEGSISRVSADSFEDPRTGARYFEIEVVVPPTELEKIKQVRGDTGLRAGLPAEVLVPLRSRSALTYLLEPLTQTLWRSGREH</sequence>
<dbReference type="PANTHER" id="PTHR30386:SF17">
    <property type="entry name" value="ALKALINE PROTEASE SECRETION PROTEIN APRE"/>
    <property type="match status" value="1"/>
</dbReference>
<dbReference type="Pfam" id="PF25994">
    <property type="entry name" value="HH_AprE"/>
    <property type="match status" value="1"/>
</dbReference>
<keyword evidence="7 9" id="KW-1133">Transmembrane helix</keyword>
<dbReference type="RefSeq" id="WP_207826643.1">
    <property type="nucleotide sequence ID" value="NZ_CP062006.1"/>
</dbReference>
<evidence type="ECO:0000313" key="12">
    <source>
        <dbReference type="EMBL" id="QTC89006.1"/>
    </source>
</evidence>
<evidence type="ECO:0000256" key="6">
    <source>
        <dbReference type="ARBA" id="ARBA00022692"/>
    </source>
</evidence>
<feature type="domain" description="AprE-like beta-barrel" evidence="11">
    <location>
        <begin position="332"/>
        <end position="423"/>
    </location>
</feature>
<evidence type="ECO:0000256" key="4">
    <source>
        <dbReference type="ARBA" id="ARBA00022475"/>
    </source>
</evidence>
<dbReference type="PANTHER" id="PTHR30386">
    <property type="entry name" value="MEMBRANE FUSION SUBUNIT OF EMRAB-TOLC MULTIDRUG EFFLUX PUMP"/>
    <property type="match status" value="1"/>
</dbReference>
<keyword evidence="4 9" id="KW-1003">Cell membrane</keyword>
<evidence type="ECO:0000259" key="11">
    <source>
        <dbReference type="Pfam" id="PF26002"/>
    </source>
</evidence>
<evidence type="ECO:0000256" key="9">
    <source>
        <dbReference type="RuleBase" id="RU365093"/>
    </source>
</evidence>
<dbReference type="Proteomes" id="UP000663942">
    <property type="component" value="Chromosome"/>
</dbReference>
<evidence type="ECO:0000256" key="1">
    <source>
        <dbReference type="ARBA" id="ARBA00004377"/>
    </source>
</evidence>
<evidence type="ECO:0000256" key="7">
    <source>
        <dbReference type="ARBA" id="ARBA00022989"/>
    </source>
</evidence>